<dbReference type="Proteomes" id="UP000050417">
    <property type="component" value="Unassembled WGS sequence"/>
</dbReference>
<keyword evidence="3" id="KW-1185">Reference proteome</keyword>
<accession>A0A0P6Y9H5</accession>
<proteinExistence type="predicted"/>
<sequence length="277" mass="30599">MQTNTRHLQLAQEIARRLEPFPAVQAVAVGGSLAGGHADETSDIDLYVFTTAEIPLAFRKAIIEELGASHADLDLRFWDPGDEWVHADTGIEVDMVYWDTAWISEQLERVLGQQQAGTGYTTCFWHTIRLIQPLFDRQGWLAALRDKAAQPYPPALRQEIIAKNMAVIRGCIPAYESQVNKALRRGDAVSVNHRLAALLASYFDALFAYNWLTHPGEKRLVEYALKHCRRAPAGMAAEINTVLRLAGDMRPELSGALAGLIDGLEACLASGELPPLD</sequence>
<dbReference type="RefSeq" id="WP_075062222.1">
    <property type="nucleotide sequence ID" value="NZ_LGCL01000018.1"/>
</dbReference>
<gene>
    <name evidence="2" type="ORF">ADN00_06765</name>
</gene>
<comment type="caution">
    <text evidence="2">The sequence shown here is derived from an EMBL/GenBank/DDBJ whole genome shotgun (WGS) entry which is preliminary data.</text>
</comment>
<feature type="domain" description="Polymerase nucleotidyl transferase" evidence="1">
    <location>
        <begin position="16"/>
        <end position="54"/>
    </location>
</feature>
<dbReference type="Gene3D" id="3.30.460.10">
    <property type="entry name" value="Beta Polymerase, domain 2"/>
    <property type="match status" value="1"/>
</dbReference>
<protein>
    <recommendedName>
        <fullName evidence="1">Polymerase nucleotidyl transferase domain-containing protein</fullName>
    </recommendedName>
</protein>
<dbReference type="EMBL" id="LGCL01000018">
    <property type="protein sequence ID" value="KPL78421.1"/>
    <property type="molecule type" value="Genomic_DNA"/>
</dbReference>
<dbReference type="AlphaFoldDB" id="A0A0P6Y9H5"/>
<name>A0A0P6Y9H5_9CHLR</name>
<organism evidence="2 3">
    <name type="scientific">Ornatilinea apprima</name>
    <dbReference type="NCBI Taxonomy" id="1134406"/>
    <lineage>
        <taxon>Bacteria</taxon>
        <taxon>Bacillati</taxon>
        <taxon>Chloroflexota</taxon>
        <taxon>Anaerolineae</taxon>
        <taxon>Anaerolineales</taxon>
        <taxon>Anaerolineaceae</taxon>
        <taxon>Ornatilinea</taxon>
    </lineage>
</organism>
<evidence type="ECO:0000313" key="2">
    <source>
        <dbReference type="EMBL" id="KPL78421.1"/>
    </source>
</evidence>
<dbReference type="GO" id="GO:0016779">
    <property type="term" value="F:nucleotidyltransferase activity"/>
    <property type="evidence" value="ECO:0007669"/>
    <property type="project" value="InterPro"/>
</dbReference>
<reference evidence="2 3" key="1">
    <citation type="submission" date="2015-07" db="EMBL/GenBank/DDBJ databases">
        <title>Genome sequence of Ornatilinea apprima DSM 23815.</title>
        <authorList>
            <person name="Hemp J."/>
            <person name="Ward L.M."/>
            <person name="Pace L.A."/>
            <person name="Fischer W.W."/>
        </authorList>
    </citation>
    <scope>NUCLEOTIDE SEQUENCE [LARGE SCALE GENOMIC DNA]</scope>
    <source>
        <strain evidence="2 3">P3M-1</strain>
    </source>
</reference>
<dbReference type="SUPFAM" id="SSF81301">
    <property type="entry name" value="Nucleotidyltransferase"/>
    <property type="match status" value="1"/>
</dbReference>
<dbReference type="InterPro" id="IPR002934">
    <property type="entry name" value="Polymerase_NTP_transf_dom"/>
</dbReference>
<dbReference type="Pfam" id="PF01909">
    <property type="entry name" value="NTP_transf_2"/>
    <property type="match status" value="1"/>
</dbReference>
<dbReference type="STRING" id="1134406.ADN00_06765"/>
<dbReference type="InterPro" id="IPR043519">
    <property type="entry name" value="NT_sf"/>
</dbReference>
<dbReference type="OrthoDB" id="5176171at2"/>
<evidence type="ECO:0000259" key="1">
    <source>
        <dbReference type="Pfam" id="PF01909"/>
    </source>
</evidence>
<evidence type="ECO:0000313" key="3">
    <source>
        <dbReference type="Proteomes" id="UP000050417"/>
    </source>
</evidence>
<dbReference type="CDD" id="cd05403">
    <property type="entry name" value="NT_KNTase_like"/>
    <property type="match status" value="1"/>
</dbReference>